<dbReference type="InterPro" id="IPR011990">
    <property type="entry name" value="TPR-like_helical_dom_sf"/>
</dbReference>
<name>A0ABX1YQK4_9BACL</name>
<dbReference type="Gene3D" id="1.25.40.10">
    <property type="entry name" value="Tetratricopeptide repeat domain"/>
    <property type="match status" value="2"/>
</dbReference>
<reference evidence="2 3" key="1">
    <citation type="submission" date="2019-10" db="EMBL/GenBank/DDBJ databases">
        <title>Description of Paenibacillus terricola sp. nov.</title>
        <authorList>
            <person name="Carlier A."/>
            <person name="Qi S."/>
        </authorList>
    </citation>
    <scope>NUCLEOTIDE SEQUENCE [LARGE SCALE GENOMIC DNA]</scope>
    <source>
        <strain evidence="2 3">LMG 31459</strain>
    </source>
</reference>
<accession>A0ABX1YQK4</accession>
<dbReference type="Gene3D" id="3.90.550.10">
    <property type="entry name" value="Spore Coat Polysaccharide Biosynthesis Protein SpsA, Chain A"/>
    <property type="match status" value="1"/>
</dbReference>
<dbReference type="EMBL" id="WHOB01000088">
    <property type="protein sequence ID" value="NOU82859.1"/>
    <property type="molecule type" value="Genomic_DNA"/>
</dbReference>
<dbReference type="PANTHER" id="PTHR43630">
    <property type="entry name" value="POLY-BETA-1,6-N-ACETYL-D-GLUCOSAMINE SYNTHASE"/>
    <property type="match status" value="1"/>
</dbReference>
<evidence type="ECO:0000313" key="3">
    <source>
        <dbReference type="Proteomes" id="UP000596857"/>
    </source>
</evidence>
<dbReference type="RefSeq" id="WP_171720141.1">
    <property type="nucleotide sequence ID" value="NZ_WHOB01000088.1"/>
</dbReference>
<dbReference type="Proteomes" id="UP000596857">
    <property type="component" value="Unassembled WGS sequence"/>
</dbReference>
<proteinExistence type="predicted"/>
<comment type="caution">
    <text evidence="2">The sequence shown here is derived from an EMBL/GenBank/DDBJ whole genome shotgun (WGS) entry which is preliminary data.</text>
</comment>
<gene>
    <name evidence="2" type="ORF">GC101_28760</name>
</gene>
<dbReference type="SUPFAM" id="SSF48452">
    <property type="entry name" value="TPR-like"/>
    <property type="match status" value="2"/>
</dbReference>
<sequence>MNKPAKPTLGVQLIVKNEAELLPRCLASLNGADEIIVTDTGSSDQTMDIARAYGADVYAVGWSNDFSAARNTGLSCANTDWILVLDADEVLQTSIESIKDILQGSTAEAYTVRIENWLGSNPEDRLYHSNVRLFRNGQGYLFSGRIHESVDPSILKIHGAAAIGTSSIEIIHLGYLPSIMSAKNKISRNEQLLRLALEEEPDDAFYSYNLAVTCCQDGRLKEAEELLRHTLGHAPLQVSYRPSMIRDLCKIYLATGKVKALDSLLTRELTRYGDYPDLHYIQGQSWESQGLPDRAYQSYQHAVDTSSAAAPHRAYVSEQGMDSFRPLHRMGVISQQLGKQEEAARLFHRSLQHHSLYLPAMQGIASAFQQLEVPDEDIAGLLMQLSGIAQSTARGSIIRTLYELGAYKVIAELPPELFPLETDTVLLILSSWVSTGKYHAFSRTAAKLRAQPLLLSPGELDTETMRQLWLLEAVCTWELGEKLQQEKWLQSPAELRSGLLFIDTQLSSEAVLPQAAVADSGHSRLITEVIRLAVKLELVTLGKLLVERFPAYTGDLAEALYEEGWRAEAGELFIRLVSSKEARGSTLRYLGEMLADKGHYAEAADWYRLSLEGSPGDEAASAGLALCYLHLAELGLGEVANSFKGEKAHGPLQEDRAAIAHSIEVLNRTPWHTAWNYKQRQRGADLSL</sequence>
<evidence type="ECO:0000313" key="2">
    <source>
        <dbReference type="EMBL" id="NOU82859.1"/>
    </source>
</evidence>
<dbReference type="Pfam" id="PF00535">
    <property type="entry name" value="Glycos_transf_2"/>
    <property type="match status" value="1"/>
</dbReference>
<dbReference type="PANTHER" id="PTHR43630:SF2">
    <property type="entry name" value="GLYCOSYLTRANSFERASE"/>
    <property type="match status" value="1"/>
</dbReference>
<dbReference type="InterPro" id="IPR019734">
    <property type="entry name" value="TPR_rpt"/>
</dbReference>
<keyword evidence="3" id="KW-1185">Reference proteome</keyword>
<organism evidence="2 3">
    <name type="scientific">Paenibacillus phytohabitans</name>
    <dbReference type="NCBI Taxonomy" id="2654978"/>
    <lineage>
        <taxon>Bacteria</taxon>
        <taxon>Bacillati</taxon>
        <taxon>Bacillota</taxon>
        <taxon>Bacilli</taxon>
        <taxon>Bacillales</taxon>
        <taxon>Paenibacillaceae</taxon>
        <taxon>Paenibacillus</taxon>
    </lineage>
</organism>
<dbReference type="InterPro" id="IPR001173">
    <property type="entry name" value="Glyco_trans_2-like"/>
</dbReference>
<dbReference type="SMART" id="SM00028">
    <property type="entry name" value="TPR"/>
    <property type="match status" value="4"/>
</dbReference>
<protein>
    <submittedName>
        <fullName evidence="2">Glycosyltransferase</fullName>
    </submittedName>
</protein>
<dbReference type="InterPro" id="IPR029044">
    <property type="entry name" value="Nucleotide-diphossugar_trans"/>
</dbReference>
<evidence type="ECO:0000259" key="1">
    <source>
        <dbReference type="Pfam" id="PF00535"/>
    </source>
</evidence>
<feature type="domain" description="Glycosyltransferase 2-like" evidence="1">
    <location>
        <begin position="14"/>
        <end position="126"/>
    </location>
</feature>
<dbReference type="CDD" id="cd02511">
    <property type="entry name" value="Beta4Glucosyltransferase"/>
    <property type="match status" value="1"/>
</dbReference>
<dbReference type="SUPFAM" id="SSF53448">
    <property type="entry name" value="Nucleotide-diphospho-sugar transferases"/>
    <property type="match status" value="1"/>
</dbReference>